<dbReference type="InterPro" id="IPR020084">
    <property type="entry name" value="NUDIX_hydrolase_CS"/>
</dbReference>
<dbReference type="PROSITE" id="PS51462">
    <property type="entry name" value="NUDIX"/>
    <property type="match status" value="1"/>
</dbReference>
<evidence type="ECO:0000256" key="1">
    <source>
        <dbReference type="ARBA" id="ARBA00001946"/>
    </source>
</evidence>
<comment type="cofactor">
    <cofactor evidence="1">
        <name>Mg(2+)</name>
        <dbReference type="ChEBI" id="CHEBI:18420"/>
    </cofactor>
</comment>
<organism evidence="5 6">
    <name type="scientific">Hornefia porci</name>
    <dbReference type="NCBI Taxonomy" id="2652292"/>
    <lineage>
        <taxon>Bacteria</taxon>
        <taxon>Bacillati</taxon>
        <taxon>Bacillota</taxon>
        <taxon>Clostridia</taxon>
        <taxon>Peptostreptococcales</taxon>
        <taxon>Anaerovoracaceae</taxon>
        <taxon>Hornefia</taxon>
    </lineage>
</organism>
<evidence type="ECO:0000256" key="2">
    <source>
        <dbReference type="ARBA" id="ARBA00022801"/>
    </source>
</evidence>
<evidence type="ECO:0000313" key="5">
    <source>
        <dbReference type="EMBL" id="OLR55813.1"/>
    </source>
</evidence>
<dbReference type="PANTHER" id="PTHR43046">
    <property type="entry name" value="GDP-MANNOSE MANNOSYL HYDROLASE"/>
    <property type="match status" value="1"/>
</dbReference>
<dbReference type="InterPro" id="IPR020476">
    <property type="entry name" value="Nudix_hydrolase"/>
</dbReference>
<dbReference type="Gene3D" id="3.90.79.10">
    <property type="entry name" value="Nucleoside Triphosphate Pyrophosphohydrolase"/>
    <property type="match status" value="1"/>
</dbReference>
<reference evidence="5 6" key="1">
    <citation type="journal article" date="2016" name="Appl. Environ. Microbiol.">
        <title>Function and Phylogeny of Bacterial Butyryl Coenzyme A:Acetate Transferases and Their Diversity in the Proximal Colon of Swine.</title>
        <authorList>
            <person name="Trachsel J."/>
            <person name="Bayles D.O."/>
            <person name="Looft T."/>
            <person name="Levine U.Y."/>
            <person name="Allen H.K."/>
        </authorList>
    </citation>
    <scope>NUCLEOTIDE SEQUENCE [LARGE SCALE GENOMIC DNA]</scope>
    <source>
        <strain evidence="5 6">68-3-10</strain>
    </source>
</reference>
<comment type="similarity">
    <text evidence="3">Belongs to the Nudix hydrolase family.</text>
</comment>
<dbReference type="RefSeq" id="WP_075712811.1">
    <property type="nucleotide sequence ID" value="NZ_MJIE01000001.1"/>
</dbReference>
<sequence>MWVGGVRVLIVNENNELLMLRQHHEDKDIWMVPGGAIEDGENSIQAAVREVKEETHLDIRITGVAWHVEEVSPQRGQRFVNYMIGEIIGGELELGWDPELPETRQILREVRFMSREEIGTLEHLYPRFLNDEVWDVLEEDVDGRAYYKLREPYDPKGYMKDKKGREV</sequence>
<protein>
    <recommendedName>
        <fullName evidence="4">Nudix hydrolase domain-containing protein</fullName>
    </recommendedName>
</protein>
<name>A0A1Q9JHY5_9FIRM</name>
<evidence type="ECO:0000256" key="3">
    <source>
        <dbReference type="RuleBase" id="RU003476"/>
    </source>
</evidence>
<dbReference type="OrthoDB" id="9789229at2"/>
<dbReference type="PRINTS" id="PR00502">
    <property type="entry name" value="NUDIXFAMILY"/>
</dbReference>
<dbReference type="InterPro" id="IPR015797">
    <property type="entry name" value="NUDIX_hydrolase-like_dom_sf"/>
</dbReference>
<dbReference type="PANTHER" id="PTHR43046:SF14">
    <property type="entry name" value="MUTT_NUDIX FAMILY PROTEIN"/>
    <property type="match status" value="1"/>
</dbReference>
<accession>A0A1Q9JHY5</accession>
<dbReference type="STRING" id="1261640.BHK98_06920"/>
<feature type="domain" description="Nudix hydrolase" evidence="4">
    <location>
        <begin position="1"/>
        <end position="135"/>
    </location>
</feature>
<dbReference type="Proteomes" id="UP000187404">
    <property type="component" value="Unassembled WGS sequence"/>
</dbReference>
<dbReference type="GO" id="GO:0016787">
    <property type="term" value="F:hydrolase activity"/>
    <property type="evidence" value="ECO:0007669"/>
    <property type="project" value="UniProtKB-KW"/>
</dbReference>
<dbReference type="SUPFAM" id="SSF55811">
    <property type="entry name" value="Nudix"/>
    <property type="match status" value="1"/>
</dbReference>
<keyword evidence="6" id="KW-1185">Reference proteome</keyword>
<dbReference type="EMBL" id="MJIE01000001">
    <property type="protein sequence ID" value="OLR55813.1"/>
    <property type="molecule type" value="Genomic_DNA"/>
</dbReference>
<dbReference type="PROSITE" id="PS00893">
    <property type="entry name" value="NUDIX_BOX"/>
    <property type="match status" value="1"/>
</dbReference>
<dbReference type="Pfam" id="PF00293">
    <property type="entry name" value="NUDIX"/>
    <property type="match status" value="1"/>
</dbReference>
<proteinExistence type="inferred from homology"/>
<gene>
    <name evidence="5" type="ORF">BHK98_06920</name>
</gene>
<keyword evidence="2 3" id="KW-0378">Hydrolase</keyword>
<comment type="caution">
    <text evidence="5">The sequence shown here is derived from an EMBL/GenBank/DDBJ whole genome shotgun (WGS) entry which is preliminary data.</text>
</comment>
<evidence type="ECO:0000259" key="4">
    <source>
        <dbReference type="PROSITE" id="PS51462"/>
    </source>
</evidence>
<dbReference type="InterPro" id="IPR000086">
    <property type="entry name" value="NUDIX_hydrolase_dom"/>
</dbReference>
<dbReference type="AlphaFoldDB" id="A0A1Q9JHY5"/>
<evidence type="ECO:0000313" key="6">
    <source>
        <dbReference type="Proteomes" id="UP000187404"/>
    </source>
</evidence>